<feature type="region of interest" description="Disordered" evidence="6">
    <location>
        <begin position="392"/>
        <end position="417"/>
    </location>
</feature>
<feature type="region of interest" description="Disordered" evidence="6">
    <location>
        <begin position="107"/>
        <end position="189"/>
    </location>
</feature>
<feature type="compositionally biased region" description="Basic and acidic residues" evidence="6">
    <location>
        <begin position="172"/>
        <end position="189"/>
    </location>
</feature>
<dbReference type="InterPro" id="IPR027329">
    <property type="entry name" value="TPX2_C"/>
</dbReference>
<feature type="compositionally biased region" description="Basic and acidic residues" evidence="6">
    <location>
        <begin position="484"/>
        <end position="495"/>
    </location>
</feature>
<comment type="similarity">
    <text evidence="2">Belongs to the TPX2 family.</text>
</comment>
<keyword evidence="3" id="KW-0963">Cytoplasm</keyword>
<feature type="compositionally biased region" description="Polar residues" evidence="6">
    <location>
        <begin position="568"/>
        <end position="579"/>
    </location>
</feature>
<evidence type="ECO:0000256" key="6">
    <source>
        <dbReference type="SAM" id="MobiDB-lite"/>
    </source>
</evidence>
<feature type="compositionally biased region" description="Polar residues" evidence="6">
    <location>
        <begin position="242"/>
        <end position="265"/>
    </location>
</feature>
<evidence type="ECO:0000313" key="8">
    <source>
        <dbReference type="EMBL" id="KAK6922339.1"/>
    </source>
</evidence>
<dbReference type="PANTHER" id="PTHR47067">
    <property type="entry name" value="TPX2 (TARGETING PROTEIN FOR XKLP2) PROTEIN FAMILY-RELATED"/>
    <property type="match status" value="1"/>
</dbReference>
<evidence type="ECO:0000256" key="1">
    <source>
        <dbReference type="ARBA" id="ARBA00004245"/>
    </source>
</evidence>
<evidence type="ECO:0000259" key="7">
    <source>
        <dbReference type="Pfam" id="PF06886"/>
    </source>
</evidence>
<evidence type="ECO:0000256" key="5">
    <source>
        <dbReference type="ARBA" id="ARBA00023212"/>
    </source>
</evidence>
<feature type="compositionally biased region" description="Basic and acidic residues" evidence="6">
    <location>
        <begin position="283"/>
        <end position="292"/>
    </location>
</feature>
<dbReference type="EMBL" id="JBAMMX010000019">
    <property type="protein sequence ID" value="KAK6922339.1"/>
    <property type="molecule type" value="Genomic_DNA"/>
</dbReference>
<evidence type="ECO:0000256" key="2">
    <source>
        <dbReference type="ARBA" id="ARBA00005885"/>
    </source>
</evidence>
<feature type="compositionally biased region" description="Polar residues" evidence="6">
    <location>
        <begin position="114"/>
        <end position="144"/>
    </location>
</feature>
<reference evidence="8 9" key="1">
    <citation type="submission" date="2023-12" db="EMBL/GenBank/DDBJ databases">
        <title>A high-quality genome assembly for Dillenia turbinata (Dilleniales).</title>
        <authorList>
            <person name="Chanderbali A."/>
        </authorList>
    </citation>
    <scope>NUCLEOTIDE SEQUENCE [LARGE SCALE GENOMIC DNA]</scope>
    <source>
        <strain evidence="8">LSX21</strain>
        <tissue evidence="8">Leaf</tissue>
    </source>
</reference>
<gene>
    <name evidence="8" type="ORF">RJ641_012846</name>
</gene>
<evidence type="ECO:0000313" key="9">
    <source>
        <dbReference type="Proteomes" id="UP001370490"/>
    </source>
</evidence>
<dbReference type="InterPro" id="IPR044216">
    <property type="entry name" value="WDL7"/>
</dbReference>
<evidence type="ECO:0000256" key="3">
    <source>
        <dbReference type="ARBA" id="ARBA00022490"/>
    </source>
</evidence>
<dbReference type="Proteomes" id="UP001370490">
    <property type="component" value="Unassembled WGS sequence"/>
</dbReference>
<dbReference type="PANTHER" id="PTHR47067:SF7">
    <property type="entry name" value="TPX2 (TARGETING PROTEIN FOR XKLP2) PROTEIN FAMILY"/>
    <property type="match status" value="1"/>
</dbReference>
<evidence type="ECO:0000256" key="4">
    <source>
        <dbReference type="ARBA" id="ARBA00022701"/>
    </source>
</evidence>
<organism evidence="8 9">
    <name type="scientific">Dillenia turbinata</name>
    <dbReference type="NCBI Taxonomy" id="194707"/>
    <lineage>
        <taxon>Eukaryota</taxon>
        <taxon>Viridiplantae</taxon>
        <taxon>Streptophyta</taxon>
        <taxon>Embryophyta</taxon>
        <taxon>Tracheophyta</taxon>
        <taxon>Spermatophyta</taxon>
        <taxon>Magnoliopsida</taxon>
        <taxon>eudicotyledons</taxon>
        <taxon>Gunneridae</taxon>
        <taxon>Pentapetalae</taxon>
        <taxon>Dilleniales</taxon>
        <taxon>Dilleniaceae</taxon>
        <taxon>Dillenia</taxon>
    </lineage>
</organism>
<feature type="domain" description="TPX2 C-terminal" evidence="7">
    <location>
        <begin position="451"/>
        <end position="505"/>
    </location>
</feature>
<comment type="caution">
    <text evidence="8">The sequence shown here is derived from an EMBL/GenBank/DDBJ whole genome shotgun (WGS) entry which is preliminary data.</text>
</comment>
<keyword evidence="9" id="KW-1185">Reference proteome</keyword>
<accession>A0AAN8UZZ2</accession>
<feature type="region of interest" description="Disordered" evidence="6">
    <location>
        <begin position="231"/>
        <end position="300"/>
    </location>
</feature>
<keyword evidence="5" id="KW-0206">Cytoskeleton</keyword>
<feature type="region of interest" description="Disordered" evidence="6">
    <location>
        <begin position="484"/>
        <end position="595"/>
    </location>
</feature>
<name>A0AAN8UZZ2_9MAGN</name>
<dbReference type="Pfam" id="PF06886">
    <property type="entry name" value="TPX2"/>
    <property type="match status" value="1"/>
</dbReference>
<keyword evidence="4" id="KW-0493">Microtubule</keyword>
<sequence length="595" mass="65171">MGESTCVMQTFSHASDAPVELKEGNPLHALGESISFGRFMSETLDWERWSSFAQNRRLEEVEKYSIPGSVAQKKAFFEAHYKRLAAKKAAALLEQANAATSSLPVPEIKDEISSDSSTQSASRNMDISGKLSTESGSRNMSNPEAVNELSESETPSIAPDSVSDRNLCSSNAERENKKSDQLEGAEILKEESIPSAEKVIHVEYSDKPANVEKCDQVIDFQEVKLTIKESSEEVLAVESKTKPLNSSKSSHSGASELPASSSKSKTIAHLRKGSNATPNGKNFTRDSIDKRKAIPTPLQELMDRKRTTPKSLHLSINFSSHTVEASKTSPDLQKLRNSRIIANSFAASKDSSTPLRNQISMRSPRVLTRSFAASKDCSNPVKTSARASVSFIPKNPSVTPQSESKRHKTLLSSSISGSRTVDGKWPSVSAGYSAPSSICGSIRSPTVFSSFNFRSEERAAKRKQFFQMLEERRNSKEAEKVLQAKKSKEKEENCGKQKGQSIAFKEKSTVDSSRVVESPNNKVNKIPTCPRSPKLGRNRTPHVVKDATSRPPRMPSANIDGSKPVLVKNSQKATRSSASLPKRKTHENTSPNIQA</sequence>
<dbReference type="GO" id="GO:0005874">
    <property type="term" value="C:microtubule"/>
    <property type="evidence" value="ECO:0007669"/>
    <property type="project" value="UniProtKB-KW"/>
</dbReference>
<proteinExistence type="inferred from homology"/>
<comment type="subcellular location">
    <subcellularLocation>
        <location evidence="1">Cytoplasm</location>
        <location evidence="1">Cytoskeleton</location>
    </subcellularLocation>
</comment>
<dbReference type="AlphaFoldDB" id="A0AAN8UZZ2"/>
<protein>
    <submittedName>
        <fullName evidence="8">TPX2, C-terminal</fullName>
    </submittedName>
</protein>